<feature type="transmembrane region" description="Helical" evidence="1">
    <location>
        <begin position="12"/>
        <end position="34"/>
    </location>
</feature>
<dbReference type="EMBL" id="JYJA01000041">
    <property type="protein sequence ID" value="KJL39892.1"/>
    <property type="molecule type" value="Genomic_DNA"/>
</dbReference>
<keyword evidence="3" id="KW-1185">Reference proteome</keyword>
<keyword evidence="1" id="KW-1133">Transmembrane helix</keyword>
<evidence type="ECO:0000313" key="3">
    <source>
        <dbReference type="Proteomes" id="UP000034098"/>
    </source>
</evidence>
<gene>
    <name evidence="2" type="ORF">RS82_04105</name>
</gene>
<sequence length="35" mass="3717">MKRPWWRDPFVLIVLGLNALVIAAAVLIGVAGGAQ</sequence>
<keyword evidence="1" id="KW-0472">Membrane</keyword>
<organism evidence="2 3">
    <name type="scientific">Microbacterium trichothecenolyticum</name>
    <name type="common">Aureobacterium trichothecenolyticum</name>
    <dbReference type="NCBI Taxonomy" id="69370"/>
    <lineage>
        <taxon>Bacteria</taxon>
        <taxon>Bacillati</taxon>
        <taxon>Actinomycetota</taxon>
        <taxon>Actinomycetes</taxon>
        <taxon>Micrococcales</taxon>
        <taxon>Microbacteriaceae</taxon>
        <taxon>Microbacterium</taxon>
    </lineage>
</organism>
<name>A0A0M2H118_MICTR</name>
<proteinExistence type="predicted"/>
<comment type="caution">
    <text evidence="2">The sequence shown here is derived from an EMBL/GenBank/DDBJ whole genome shotgun (WGS) entry which is preliminary data.</text>
</comment>
<protein>
    <submittedName>
        <fullName evidence="2">Uncharacterized protein</fullName>
    </submittedName>
</protein>
<evidence type="ECO:0000313" key="2">
    <source>
        <dbReference type="EMBL" id="KJL39892.1"/>
    </source>
</evidence>
<evidence type="ECO:0000256" key="1">
    <source>
        <dbReference type="SAM" id="Phobius"/>
    </source>
</evidence>
<dbReference type="Proteomes" id="UP000034098">
    <property type="component" value="Unassembled WGS sequence"/>
</dbReference>
<reference evidence="2 3" key="1">
    <citation type="submission" date="2015-02" db="EMBL/GenBank/DDBJ databases">
        <title>Draft genome sequences of ten Microbacterium spp. with emphasis on heavy metal contaminated environments.</title>
        <authorList>
            <person name="Corretto E."/>
        </authorList>
    </citation>
    <scope>NUCLEOTIDE SEQUENCE [LARGE SCALE GENOMIC DNA]</scope>
    <source>
        <strain evidence="2 3">DSM 8608</strain>
    </source>
</reference>
<dbReference type="PATRIC" id="fig|69370.6.peg.4162"/>
<accession>A0A0M2H118</accession>
<dbReference type="AlphaFoldDB" id="A0A0M2H118"/>
<keyword evidence="1" id="KW-0812">Transmembrane</keyword>